<evidence type="ECO:0000256" key="2">
    <source>
        <dbReference type="ARBA" id="ARBA00022448"/>
    </source>
</evidence>
<dbReference type="PROSITE" id="PS51375">
    <property type="entry name" value="PPR"/>
    <property type="match status" value="5"/>
</dbReference>
<feature type="repeat" description="PPR" evidence="7">
    <location>
        <begin position="276"/>
        <end position="310"/>
    </location>
</feature>
<dbReference type="Pfam" id="PF00153">
    <property type="entry name" value="Mito_carr"/>
    <property type="match status" value="3"/>
</dbReference>
<dbReference type="PROSITE" id="PS50920">
    <property type="entry name" value="SOLCAR"/>
    <property type="match status" value="3"/>
</dbReference>
<dbReference type="InterPro" id="IPR046848">
    <property type="entry name" value="E_motif"/>
</dbReference>
<dbReference type="GO" id="GO:0055085">
    <property type="term" value="P:transmembrane transport"/>
    <property type="evidence" value="ECO:0007669"/>
    <property type="project" value="InterPro"/>
</dbReference>
<dbReference type="FunFam" id="1.25.40.10:FF:000719">
    <property type="entry name" value="Pentatricopeptide repeat-containing protein mitochondrial"/>
    <property type="match status" value="1"/>
</dbReference>
<keyword evidence="5 6" id="KW-0472">Membrane</keyword>
<dbReference type="Gene3D" id="1.25.40.10">
    <property type="entry name" value="Tetratricopeptide repeat domain"/>
    <property type="match status" value="4"/>
</dbReference>
<feature type="repeat" description="PPR" evidence="7">
    <location>
        <begin position="377"/>
        <end position="407"/>
    </location>
</feature>
<dbReference type="InterPro" id="IPR046960">
    <property type="entry name" value="PPR_At4g14850-like_plant"/>
</dbReference>
<dbReference type="InterPro" id="IPR018108">
    <property type="entry name" value="MCP_transmembrane"/>
</dbReference>
<keyword evidence="4" id="KW-0677">Repeat</keyword>
<evidence type="ECO:0000313" key="8">
    <source>
        <dbReference type="EMBL" id="GMN42968.1"/>
    </source>
</evidence>
<comment type="subcellular location">
    <subcellularLocation>
        <location evidence="1">Membrane</location>
        <topology evidence="1">Multi-pass membrane protein</topology>
    </subcellularLocation>
</comment>
<evidence type="ECO:0000256" key="5">
    <source>
        <dbReference type="ARBA" id="ARBA00023136"/>
    </source>
</evidence>
<keyword evidence="3 6" id="KW-0812">Transmembrane</keyword>
<feature type="repeat" description="PPR" evidence="7">
    <location>
        <begin position="646"/>
        <end position="680"/>
    </location>
</feature>
<keyword evidence="9" id="KW-1185">Reference proteome</keyword>
<dbReference type="FunFam" id="1.25.40.10:FF:000144">
    <property type="entry name" value="Pentatricopeptide repeat-containing protein, mitochondrial"/>
    <property type="match status" value="1"/>
</dbReference>
<dbReference type="PANTHER" id="PTHR47926:SF357">
    <property type="entry name" value="PENTATRICOPEPTIDE REPEAT-CONTAINING PROTEIN"/>
    <property type="match status" value="1"/>
</dbReference>
<dbReference type="AlphaFoldDB" id="A0AA88D1G6"/>
<accession>A0AA88D1G6</accession>
<evidence type="ECO:0008006" key="10">
    <source>
        <dbReference type="Google" id="ProtNLM"/>
    </source>
</evidence>
<comment type="caution">
    <text evidence="8">The sequence shown here is derived from an EMBL/GenBank/DDBJ whole genome shotgun (WGS) entry which is preliminary data.</text>
</comment>
<feature type="repeat" description="Solcar" evidence="6">
    <location>
        <begin position="40"/>
        <end position="127"/>
    </location>
</feature>
<dbReference type="GO" id="GO:0009451">
    <property type="term" value="P:RNA modification"/>
    <property type="evidence" value="ECO:0007669"/>
    <property type="project" value="InterPro"/>
</dbReference>
<dbReference type="PRINTS" id="PR00926">
    <property type="entry name" value="MITOCARRIER"/>
</dbReference>
<evidence type="ECO:0000256" key="3">
    <source>
        <dbReference type="ARBA" id="ARBA00022692"/>
    </source>
</evidence>
<keyword evidence="2" id="KW-0813">Transport</keyword>
<reference evidence="8" key="1">
    <citation type="submission" date="2023-07" db="EMBL/GenBank/DDBJ databases">
        <title>draft genome sequence of fig (Ficus carica).</title>
        <authorList>
            <person name="Takahashi T."/>
            <person name="Nishimura K."/>
        </authorList>
    </citation>
    <scope>NUCLEOTIDE SEQUENCE</scope>
</reference>
<dbReference type="InterPro" id="IPR011990">
    <property type="entry name" value="TPR-like_helical_dom_sf"/>
</dbReference>
<gene>
    <name evidence="8" type="ORF">TIFTF001_012173</name>
</gene>
<dbReference type="GO" id="GO:0016020">
    <property type="term" value="C:membrane"/>
    <property type="evidence" value="ECO:0007669"/>
    <property type="project" value="UniProtKB-SubCell"/>
</dbReference>
<evidence type="ECO:0000256" key="1">
    <source>
        <dbReference type="ARBA" id="ARBA00004141"/>
    </source>
</evidence>
<dbReference type="InterPro" id="IPR002067">
    <property type="entry name" value="MCP"/>
</dbReference>
<organism evidence="8 9">
    <name type="scientific">Ficus carica</name>
    <name type="common">Common fig</name>
    <dbReference type="NCBI Taxonomy" id="3494"/>
    <lineage>
        <taxon>Eukaryota</taxon>
        <taxon>Viridiplantae</taxon>
        <taxon>Streptophyta</taxon>
        <taxon>Embryophyta</taxon>
        <taxon>Tracheophyta</taxon>
        <taxon>Spermatophyta</taxon>
        <taxon>Magnoliopsida</taxon>
        <taxon>eudicotyledons</taxon>
        <taxon>Gunneridae</taxon>
        <taxon>Pentapetalae</taxon>
        <taxon>rosids</taxon>
        <taxon>fabids</taxon>
        <taxon>Rosales</taxon>
        <taxon>Moraceae</taxon>
        <taxon>Ficeae</taxon>
        <taxon>Ficus</taxon>
    </lineage>
</organism>
<dbReference type="PANTHER" id="PTHR47926">
    <property type="entry name" value="PENTATRICOPEPTIDE REPEAT-CONTAINING PROTEIN"/>
    <property type="match status" value="1"/>
</dbReference>
<feature type="repeat" description="PPR" evidence="7">
    <location>
        <begin position="509"/>
        <end position="543"/>
    </location>
</feature>
<dbReference type="Pfam" id="PF13041">
    <property type="entry name" value="PPR_2"/>
    <property type="match status" value="3"/>
</dbReference>
<dbReference type="GO" id="GO:0003723">
    <property type="term" value="F:RNA binding"/>
    <property type="evidence" value="ECO:0007669"/>
    <property type="project" value="InterPro"/>
</dbReference>
<name>A0AA88D1G6_FICCA</name>
<evidence type="ECO:0000256" key="4">
    <source>
        <dbReference type="ARBA" id="ARBA00022737"/>
    </source>
</evidence>
<proteinExistence type="predicted"/>
<protein>
    <recommendedName>
        <fullName evidence="10">Mitochondrial carrier protein</fullName>
    </recommendedName>
</protein>
<feature type="repeat" description="Solcar" evidence="6">
    <location>
        <begin position="743"/>
        <end position="844"/>
    </location>
</feature>
<dbReference type="Proteomes" id="UP001187192">
    <property type="component" value="Unassembled WGS sequence"/>
</dbReference>
<feature type="repeat" description="PPR" evidence="7">
    <location>
        <begin position="408"/>
        <end position="442"/>
    </location>
</feature>
<dbReference type="Pfam" id="PF12854">
    <property type="entry name" value="PPR_1"/>
    <property type="match status" value="1"/>
</dbReference>
<dbReference type="InterPro" id="IPR023395">
    <property type="entry name" value="MCP_dom_sf"/>
</dbReference>
<evidence type="ECO:0000313" key="9">
    <source>
        <dbReference type="Proteomes" id="UP001187192"/>
    </source>
</evidence>
<feature type="repeat" description="Solcar" evidence="6">
    <location>
        <begin position="143"/>
        <end position="231"/>
    </location>
</feature>
<sequence length="853" mass="93917">MASEDVKQSESAVSTIVNLAEEAKLARARESVVKPNYAVLSICKSLVAGGVAGGVSRTAVAPLERMKILLQVQNPHNIKYSGTIQGLKYIWRAEGFRGLFKGNGTNCARIVPNSAVKFFSYEQASKGILLLYQQQTGNEDAQLTPLLRLGAGACAGIIAMSATYPMDMVRGRITVQTEKSPYQYRGMFHALSTVLREEGPRALYKGWLPSVIGVLIQKKTYSSASSHPVENQKTRSGAFRLATSSTQIQSEVVTPCSKSNEYSDALQWFTKASDLSVVSATAIMGRFVRWNRHGEAVSLFSRMLASNIRPNEFTFGTLLRSSTAQRDIHVGKQLHACTTKTGLHKNVFVGSALLDFYCKLSVIEDAHKAFEDTRVPNVVSYTTLICGYLKKDRIEDARHLFRLMPERNIISWNAMIGGYSQTGHNEEALNLFVDLLREGLIPNQSTFPCAITAAANVAALGIGRSFHACVVKFLGKPDVFVGNSLVSFYAKCGSMEDSLLAFNKLRERSIVSWNAMICGYAQNGRGHEAISFFERMQASGCRPNAITVLGLLWACNHTGLVDEGYSYFNRARLKNPGLLKSEHYACMVDLLSRSGCFTQAEEFIHDLPFDPGVGFWKALLGGCMIHSNVDLGELAAHKILALDPEDVSSYVMLSNAHSAAGRWQNVSKVRREMKEKGMKRIPGCSWIEIESKVHVFVTVDRNHHQKNEIYAVPYVGLNFAVYESLKDWLIKAKPFGLIEDNELSVTTRLACGAAAGTVGQTVAYPLDVIRRRMQMVGWSNAASVVTGDGRGKAPLEYNGMVDAFRKTVRHEGFGALYKGLIPNSVKVVPSIAIAFVTYEMVKEILGVEIRISD</sequence>
<evidence type="ECO:0000256" key="6">
    <source>
        <dbReference type="PROSITE-ProRule" id="PRU00282"/>
    </source>
</evidence>
<dbReference type="NCBIfam" id="TIGR00756">
    <property type="entry name" value="PPR"/>
    <property type="match status" value="4"/>
</dbReference>
<dbReference type="InterPro" id="IPR002885">
    <property type="entry name" value="PPR_rpt"/>
</dbReference>
<dbReference type="Gene3D" id="1.50.40.10">
    <property type="entry name" value="Mitochondrial carrier domain"/>
    <property type="match status" value="2"/>
</dbReference>
<dbReference type="EMBL" id="BTGU01000015">
    <property type="protein sequence ID" value="GMN42968.1"/>
    <property type="molecule type" value="Genomic_DNA"/>
</dbReference>
<evidence type="ECO:0000256" key="7">
    <source>
        <dbReference type="PROSITE-ProRule" id="PRU00708"/>
    </source>
</evidence>
<dbReference type="Pfam" id="PF20431">
    <property type="entry name" value="E_motif"/>
    <property type="match status" value="1"/>
</dbReference>
<dbReference type="SUPFAM" id="SSF103506">
    <property type="entry name" value="Mitochondrial carrier"/>
    <property type="match status" value="2"/>
</dbReference>